<proteinExistence type="predicted"/>
<sequence>MLLLLSLSFILVEAQIQVPDCLPAAKRNWNWTYNSLEQAPCSTAGYIAAQCSNGQFTIPQLAAGNHYTGPSGGSDNGICQCNSVLYSLISACAGCQKGTWLSYDEWTANCSARAAMSTFPQSISNSTRVPAWAFLNVSTSQPWDNITACNFGGSPESVGTFRPSFAPQYSSGAAVSAGLIAGVVAGATVAGFAAIAAGVWYLVRRRRQRRAPQSNVKPSSTGVTTQDNSGYESVPWTPQSDMKFYDPSDPRTYPNVAVIPGNPTNAAAMTTTTSLTTANDSRASSGAKPHRTIYQGLPEV</sequence>
<dbReference type="AlphaFoldDB" id="A0AAD4QFC4"/>
<keyword evidence="4" id="KW-1185">Reference proteome</keyword>
<feature type="region of interest" description="Disordered" evidence="1">
    <location>
        <begin position="208"/>
        <end position="249"/>
    </location>
</feature>
<dbReference type="Proteomes" id="UP001201163">
    <property type="component" value="Unassembled WGS sequence"/>
</dbReference>
<keyword evidence="2" id="KW-0472">Membrane</keyword>
<evidence type="ECO:0000313" key="3">
    <source>
        <dbReference type="EMBL" id="KAH8995361.1"/>
    </source>
</evidence>
<evidence type="ECO:0000313" key="4">
    <source>
        <dbReference type="Proteomes" id="UP001201163"/>
    </source>
</evidence>
<accession>A0AAD4QFC4</accession>
<organism evidence="3 4">
    <name type="scientific">Lactarius akahatsu</name>
    <dbReference type="NCBI Taxonomy" id="416441"/>
    <lineage>
        <taxon>Eukaryota</taxon>
        <taxon>Fungi</taxon>
        <taxon>Dikarya</taxon>
        <taxon>Basidiomycota</taxon>
        <taxon>Agaricomycotina</taxon>
        <taxon>Agaricomycetes</taxon>
        <taxon>Russulales</taxon>
        <taxon>Russulaceae</taxon>
        <taxon>Lactarius</taxon>
    </lineage>
</organism>
<gene>
    <name evidence="3" type="ORF">EDB92DRAFT_198100</name>
</gene>
<feature type="compositionally biased region" description="Polar residues" evidence="1">
    <location>
        <begin position="211"/>
        <end position="240"/>
    </location>
</feature>
<feature type="region of interest" description="Disordered" evidence="1">
    <location>
        <begin position="277"/>
        <end position="300"/>
    </location>
</feature>
<name>A0AAD4QFC4_9AGAM</name>
<evidence type="ECO:0000256" key="1">
    <source>
        <dbReference type="SAM" id="MobiDB-lite"/>
    </source>
</evidence>
<keyword evidence="2" id="KW-0812">Transmembrane</keyword>
<dbReference type="EMBL" id="JAKELL010000012">
    <property type="protein sequence ID" value="KAH8995361.1"/>
    <property type="molecule type" value="Genomic_DNA"/>
</dbReference>
<reference evidence="3" key="1">
    <citation type="submission" date="2022-01" db="EMBL/GenBank/DDBJ databases">
        <title>Comparative genomics reveals a dynamic genome evolution in the ectomycorrhizal milk-cap (Lactarius) mushrooms.</title>
        <authorList>
            <consortium name="DOE Joint Genome Institute"/>
            <person name="Lebreton A."/>
            <person name="Tang N."/>
            <person name="Kuo A."/>
            <person name="LaButti K."/>
            <person name="Drula E."/>
            <person name="Barry K."/>
            <person name="Clum A."/>
            <person name="Lipzen A."/>
            <person name="Mousain D."/>
            <person name="Ng V."/>
            <person name="Wang R."/>
            <person name="Wang X."/>
            <person name="Dai Y."/>
            <person name="Henrissat B."/>
            <person name="Grigoriev I.V."/>
            <person name="Guerin-Laguette A."/>
            <person name="Yu F."/>
            <person name="Martin F.M."/>
        </authorList>
    </citation>
    <scope>NUCLEOTIDE SEQUENCE</scope>
    <source>
        <strain evidence="3">QP</strain>
    </source>
</reference>
<comment type="caution">
    <text evidence="3">The sequence shown here is derived from an EMBL/GenBank/DDBJ whole genome shotgun (WGS) entry which is preliminary data.</text>
</comment>
<evidence type="ECO:0000256" key="2">
    <source>
        <dbReference type="SAM" id="Phobius"/>
    </source>
</evidence>
<protein>
    <submittedName>
        <fullName evidence="3">Uncharacterized protein</fullName>
    </submittedName>
</protein>
<feature type="transmembrane region" description="Helical" evidence="2">
    <location>
        <begin position="177"/>
        <end position="203"/>
    </location>
</feature>
<keyword evidence="2" id="KW-1133">Transmembrane helix</keyword>